<gene>
    <name evidence="1" type="ORF">DPMN_015021</name>
</gene>
<reference evidence="1" key="2">
    <citation type="submission" date="2020-11" db="EMBL/GenBank/DDBJ databases">
        <authorList>
            <person name="McCartney M.A."/>
            <person name="Auch B."/>
            <person name="Kono T."/>
            <person name="Mallez S."/>
            <person name="Becker A."/>
            <person name="Gohl D.M."/>
            <person name="Silverstein K.A.T."/>
            <person name="Koren S."/>
            <person name="Bechman K.B."/>
            <person name="Herman A."/>
            <person name="Abrahante J.E."/>
            <person name="Garbe J."/>
        </authorList>
    </citation>
    <scope>NUCLEOTIDE SEQUENCE</scope>
    <source>
        <strain evidence="1">Duluth1</strain>
        <tissue evidence="1">Whole animal</tissue>
    </source>
</reference>
<dbReference type="AlphaFoldDB" id="A0A9D4N718"/>
<sequence length="113" mass="12317">MSRSHESVIKKALGLSVLKGTGQAVKSYPSTVKQPEQSLSLVKSYPSTVKQHEQSLKLPSTVKQPEQSLSLVKSYPSTVKQPEQSLSLVKSYPVHCKAACPINQSDQELPCPL</sequence>
<dbReference type="Proteomes" id="UP000828390">
    <property type="component" value="Unassembled WGS sequence"/>
</dbReference>
<name>A0A9D4N718_DREPO</name>
<keyword evidence="2" id="KW-1185">Reference proteome</keyword>
<evidence type="ECO:0000313" key="2">
    <source>
        <dbReference type="Proteomes" id="UP000828390"/>
    </source>
</evidence>
<protein>
    <submittedName>
        <fullName evidence="1">Uncharacterized protein</fullName>
    </submittedName>
</protein>
<organism evidence="1 2">
    <name type="scientific">Dreissena polymorpha</name>
    <name type="common">Zebra mussel</name>
    <name type="synonym">Mytilus polymorpha</name>
    <dbReference type="NCBI Taxonomy" id="45954"/>
    <lineage>
        <taxon>Eukaryota</taxon>
        <taxon>Metazoa</taxon>
        <taxon>Spiralia</taxon>
        <taxon>Lophotrochozoa</taxon>
        <taxon>Mollusca</taxon>
        <taxon>Bivalvia</taxon>
        <taxon>Autobranchia</taxon>
        <taxon>Heteroconchia</taxon>
        <taxon>Euheterodonta</taxon>
        <taxon>Imparidentia</taxon>
        <taxon>Neoheterodontei</taxon>
        <taxon>Myida</taxon>
        <taxon>Dreissenoidea</taxon>
        <taxon>Dreissenidae</taxon>
        <taxon>Dreissena</taxon>
    </lineage>
</organism>
<proteinExistence type="predicted"/>
<reference evidence="1" key="1">
    <citation type="journal article" date="2019" name="bioRxiv">
        <title>The Genome of the Zebra Mussel, Dreissena polymorpha: A Resource for Invasive Species Research.</title>
        <authorList>
            <person name="McCartney M.A."/>
            <person name="Auch B."/>
            <person name="Kono T."/>
            <person name="Mallez S."/>
            <person name="Zhang Y."/>
            <person name="Obille A."/>
            <person name="Becker A."/>
            <person name="Abrahante J.E."/>
            <person name="Garbe J."/>
            <person name="Badalamenti J.P."/>
            <person name="Herman A."/>
            <person name="Mangelson H."/>
            <person name="Liachko I."/>
            <person name="Sullivan S."/>
            <person name="Sone E.D."/>
            <person name="Koren S."/>
            <person name="Silverstein K.A.T."/>
            <person name="Beckman K.B."/>
            <person name="Gohl D.M."/>
        </authorList>
    </citation>
    <scope>NUCLEOTIDE SEQUENCE</scope>
    <source>
        <strain evidence="1">Duluth1</strain>
        <tissue evidence="1">Whole animal</tissue>
    </source>
</reference>
<comment type="caution">
    <text evidence="1">The sequence shown here is derived from an EMBL/GenBank/DDBJ whole genome shotgun (WGS) entry which is preliminary data.</text>
</comment>
<dbReference type="EMBL" id="JAIWYP010000001">
    <property type="protein sequence ID" value="KAH3890932.1"/>
    <property type="molecule type" value="Genomic_DNA"/>
</dbReference>
<accession>A0A9D4N718</accession>
<evidence type="ECO:0000313" key="1">
    <source>
        <dbReference type="EMBL" id="KAH3890932.1"/>
    </source>
</evidence>